<dbReference type="Proteomes" id="UP000007648">
    <property type="component" value="Unassembled WGS sequence"/>
</dbReference>
<evidence type="ECO:0000256" key="5">
    <source>
        <dbReference type="ARBA" id="ARBA00022679"/>
    </source>
</evidence>
<evidence type="ECO:0000256" key="3">
    <source>
        <dbReference type="ARBA" id="ARBA00022552"/>
    </source>
</evidence>
<gene>
    <name evidence="16" type="primary">MRM1</name>
</gene>
<evidence type="ECO:0000256" key="10">
    <source>
        <dbReference type="ARBA" id="ARBA00050212"/>
    </source>
</evidence>
<dbReference type="AlphaFoldDB" id="A0A7N4PE00"/>
<sequence>MLQWPARLGAPVRRAPAFLPARPFSRKKPFPRTPPWRAGPRPEPRPGGAELLRLREDDLPLGGRQEVLFGLAPCALALRAARRAVTRLLLLQGRAGSGARAELARAAEALGVPVQPMRRRELDALCRGQVHQGVCMEVAPLLPTAFPKDGEEGPAARRLWLVLEEIQDPRNLGAVLRTAHFLGVDKVITSHTNSCPLTPVVSKASAGVMEVMDVFATDDLPGLLKDKTQQGWLVAGTVGCPGSGIVQGSNVPITSCQEFLWDRSTLLVLGNEGFGLSHEVRNLCHILLTIQPGRELIPEVESLNVSVAAGILLYSIISQRKGHGDWLQKETSAVACDSPQSSTSSEEPESRTSQGLGLWEPTVAAEPAKA</sequence>
<reference evidence="16" key="2">
    <citation type="submission" date="2025-08" db="UniProtKB">
        <authorList>
            <consortium name="Ensembl"/>
        </authorList>
    </citation>
    <scope>IDENTIFICATION</scope>
</reference>
<evidence type="ECO:0000256" key="7">
    <source>
        <dbReference type="ARBA" id="ARBA00022946"/>
    </source>
</evidence>
<dbReference type="GeneID" id="100933580"/>
<dbReference type="InterPro" id="IPR029026">
    <property type="entry name" value="tRNA_m1G_MTases_N"/>
</dbReference>
<dbReference type="GeneTree" id="ENSGT00390000018761"/>
<dbReference type="InterPro" id="IPR013123">
    <property type="entry name" value="SpoU_subst-bd"/>
</dbReference>
<proteinExistence type="inferred from homology"/>
<evidence type="ECO:0000256" key="13">
    <source>
        <dbReference type="ARBA" id="ARBA00083728"/>
    </source>
</evidence>
<comment type="similarity">
    <text evidence="2">Belongs to the class IV-like SAM-binding methyltransferase superfamily. RNA methyltransferase TrmH family.</text>
</comment>
<dbReference type="FunFam" id="3.30.1330.30:FF:000021">
    <property type="entry name" value="rRNA methyltransferase 1, mitochondrial"/>
    <property type="match status" value="1"/>
</dbReference>
<dbReference type="FunCoup" id="A0A7N4PE00">
    <property type="interactions" value="475"/>
</dbReference>
<dbReference type="InParanoid" id="A0A7N4PE00"/>
<dbReference type="GO" id="GO:0070039">
    <property type="term" value="F:rRNA (guanosine-2'-O-)-methyltransferase activity"/>
    <property type="evidence" value="ECO:0007669"/>
    <property type="project" value="Ensembl"/>
</dbReference>
<keyword evidence="8" id="KW-0496">Mitochondrion</keyword>
<evidence type="ECO:0000256" key="14">
    <source>
        <dbReference type="SAM" id="MobiDB-lite"/>
    </source>
</evidence>
<feature type="region of interest" description="Disordered" evidence="14">
    <location>
        <begin position="22"/>
        <end position="49"/>
    </location>
</feature>
<dbReference type="FunFam" id="3.40.1280.10:FF:000025">
    <property type="entry name" value="Mitochondrial rRNA methyltransferase 1"/>
    <property type="match status" value="1"/>
</dbReference>
<keyword evidence="17" id="KW-1185">Reference proteome</keyword>
<evidence type="ECO:0000259" key="15">
    <source>
        <dbReference type="SMART" id="SM00967"/>
    </source>
</evidence>
<dbReference type="OrthoDB" id="270651at2759"/>
<dbReference type="KEGG" id="shr:100933580"/>
<reference evidence="16 17" key="1">
    <citation type="journal article" date="2011" name="Proc. Natl. Acad. Sci. U.S.A.">
        <title>Genetic diversity and population structure of the endangered marsupial Sarcophilus harrisii (Tasmanian devil).</title>
        <authorList>
            <person name="Miller W."/>
            <person name="Hayes V.M."/>
            <person name="Ratan A."/>
            <person name="Petersen D.C."/>
            <person name="Wittekindt N.E."/>
            <person name="Miller J."/>
            <person name="Walenz B."/>
            <person name="Knight J."/>
            <person name="Qi J."/>
            <person name="Zhao F."/>
            <person name="Wang Q."/>
            <person name="Bedoya-Reina O.C."/>
            <person name="Katiyar N."/>
            <person name="Tomsho L.P."/>
            <person name="Kasson L.M."/>
            <person name="Hardie R.A."/>
            <person name="Woodbridge P."/>
            <person name="Tindall E.A."/>
            <person name="Bertelsen M.F."/>
            <person name="Dixon D."/>
            <person name="Pyecroft S."/>
            <person name="Helgen K.M."/>
            <person name="Lesk A.M."/>
            <person name="Pringle T.H."/>
            <person name="Patterson N."/>
            <person name="Zhang Y."/>
            <person name="Kreiss A."/>
            <person name="Woods G.M."/>
            <person name="Jones M.E."/>
            <person name="Schuster S.C."/>
        </authorList>
    </citation>
    <scope>NUCLEOTIDE SEQUENCE [LARGE SCALE GENOMIC DNA]</scope>
</reference>
<keyword evidence="3" id="KW-0698">rRNA processing</keyword>
<dbReference type="PANTHER" id="PTHR46103:SF1">
    <property type="entry name" value="RRNA METHYLTRANSFERASE 1, MITOCHONDRIAL"/>
    <property type="match status" value="1"/>
</dbReference>
<protein>
    <recommendedName>
        <fullName evidence="9">rRNA methyltransferase 1, mitochondrial</fullName>
    </recommendedName>
    <alternativeName>
        <fullName evidence="12">16S rRNA (guanosine(1145)-2'-O)-methyltransferase</fullName>
    </alternativeName>
    <alternativeName>
        <fullName evidence="13">16S rRNA [Gm1145] 2'-O-methyltransferase</fullName>
    </alternativeName>
</protein>
<dbReference type="Gene3D" id="3.40.1280.10">
    <property type="match status" value="1"/>
</dbReference>
<dbReference type="InterPro" id="IPR029028">
    <property type="entry name" value="Alpha/beta_knot_MTases"/>
</dbReference>
<evidence type="ECO:0000256" key="9">
    <source>
        <dbReference type="ARBA" id="ARBA00034881"/>
    </source>
</evidence>
<comment type="subcellular location">
    <subcellularLocation>
        <location evidence="1">Mitochondrion matrix</location>
    </subcellularLocation>
</comment>
<evidence type="ECO:0000256" key="1">
    <source>
        <dbReference type="ARBA" id="ARBA00004305"/>
    </source>
</evidence>
<dbReference type="InterPro" id="IPR001537">
    <property type="entry name" value="SpoU_MeTrfase"/>
</dbReference>
<dbReference type="CDD" id="cd18105">
    <property type="entry name" value="SpoU-like_MRM1"/>
    <property type="match status" value="1"/>
</dbReference>
<dbReference type="PANTHER" id="PTHR46103">
    <property type="entry name" value="RRNA METHYLTRANSFERASE 1, MITOCHONDRIAL"/>
    <property type="match status" value="1"/>
</dbReference>
<dbReference type="InterPro" id="IPR047261">
    <property type="entry name" value="MRM1_MeTrfase_dom"/>
</dbReference>
<evidence type="ECO:0000256" key="8">
    <source>
        <dbReference type="ARBA" id="ARBA00023128"/>
    </source>
</evidence>
<keyword evidence="5" id="KW-0808">Transferase</keyword>
<dbReference type="SUPFAM" id="SSF55315">
    <property type="entry name" value="L30e-like"/>
    <property type="match status" value="1"/>
</dbReference>
<dbReference type="GO" id="GO:0003723">
    <property type="term" value="F:RNA binding"/>
    <property type="evidence" value="ECO:0007669"/>
    <property type="project" value="InterPro"/>
</dbReference>
<evidence type="ECO:0000256" key="12">
    <source>
        <dbReference type="ARBA" id="ARBA00082376"/>
    </source>
</evidence>
<evidence type="ECO:0000313" key="16">
    <source>
        <dbReference type="Ensembl" id="ENSSHAP00000037045.1"/>
    </source>
</evidence>
<comment type="catalytic activity">
    <reaction evidence="10">
        <text>guanosine(1145) in 16S rRNA + S-adenosyl-L-methionine = 2'-O-methylguanosine(1145) in 16S rRNA + S-adenosyl-L-homocysteine + H(+)</text>
        <dbReference type="Rhea" id="RHEA:47776"/>
        <dbReference type="Rhea" id="RHEA-COMP:11909"/>
        <dbReference type="Rhea" id="RHEA-COMP:11910"/>
        <dbReference type="ChEBI" id="CHEBI:15378"/>
        <dbReference type="ChEBI" id="CHEBI:57856"/>
        <dbReference type="ChEBI" id="CHEBI:59789"/>
        <dbReference type="ChEBI" id="CHEBI:74269"/>
        <dbReference type="ChEBI" id="CHEBI:74445"/>
    </reaction>
</comment>
<keyword evidence="6" id="KW-0949">S-adenosyl-L-methionine</keyword>
<dbReference type="SMART" id="SM00967">
    <property type="entry name" value="SpoU_sub_bind"/>
    <property type="match status" value="1"/>
</dbReference>
<evidence type="ECO:0000256" key="6">
    <source>
        <dbReference type="ARBA" id="ARBA00022691"/>
    </source>
</evidence>
<feature type="region of interest" description="Disordered" evidence="14">
    <location>
        <begin position="331"/>
        <end position="370"/>
    </location>
</feature>
<dbReference type="Gene3D" id="3.30.1330.30">
    <property type="match status" value="1"/>
</dbReference>
<keyword evidence="7" id="KW-0809">Transit peptide</keyword>
<dbReference type="Ensembl" id="ENSSHAT00000024659.1">
    <property type="protein sequence ID" value="ENSSHAP00000037045.1"/>
    <property type="gene ID" value="ENSSHAG00000030236.1"/>
</dbReference>
<evidence type="ECO:0000256" key="2">
    <source>
        <dbReference type="ARBA" id="ARBA00007228"/>
    </source>
</evidence>
<organism evidence="16 17">
    <name type="scientific">Sarcophilus harrisii</name>
    <name type="common">Tasmanian devil</name>
    <name type="synonym">Sarcophilus laniarius</name>
    <dbReference type="NCBI Taxonomy" id="9305"/>
    <lineage>
        <taxon>Eukaryota</taxon>
        <taxon>Metazoa</taxon>
        <taxon>Chordata</taxon>
        <taxon>Craniata</taxon>
        <taxon>Vertebrata</taxon>
        <taxon>Euteleostomi</taxon>
        <taxon>Mammalia</taxon>
        <taxon>Metatheria</taxon>
        <taxon>Dasyuromorphia</taxon>
        <taxon>Dasyuridae</taxon>
        <taxon>Sarcophilus</taxon>
    </lineage>
</organism>
<keyword evidence="4" id="KW-0489">Methyltransferase</keyword>
<dbReference type="Pfam" id="PF08032">
    <property type="entry name" value="SpoU_sub_bind"/>
    <property type="match status" value="1"/>
</dbReference>
<feature type="domain" description="RNA 2-O ribose methyltransferase substrate binding" evidence="15">
    <location>
        <begin position="67"/>
        <end position="144"/>
    </location>
</feature>
<reference evidence="16" key="3">
    <citation type="submission" date="2025-09" db="UniProtKB">
        <authorList>
            <consortium name="Ensembl"/>
        </authorList>
    </citation>
    <scope>IDENTIFICATION</scope>
</reference>
<evidence type="ECO:0000256" key="11">
    <source>
        <dbReference type="ARBA" id="ARBA00055894"/>
    </source>
</evidence>
<dbReference type="InterPro" id="IPR047182">
    <property type="entry name" value="MRM1"/>
</dbReference>
<dbReference type="Pfam" id="PF00588">
    <property type="entry name" value="SpoU_methylase"/>
    <property type="match status" value="1"/>
</dbReference>
<dbReference type="GO" id="GO:0005759">
    <property type="term" value="C:mitochondrial matrix"/>
    <property type="evidence" value="ECO:0007669"/>
    <property type="project" value="UniProtKB-SubCell"/>
</dbReference>
<dbReference type="RefSeq" id="XP_023357965.2">
    <property type="nucleotide sequence ID" value="XM_023502197.2"/>
</dbReference>
<evidence type="ECO:0000256" key="4">
    <source>
        <dbReference type="ARBA" id="ARBA00022603"/>
    </source>
</evidence>
<dbReference type="SUPFAM" id="SSF75217">
    <property type="entry name" value="alpha/beta knot"/>
    <property type="match status" value="1"/>
</dbReference>
<comment type="function">
    <text evidence="11">S-adenosyl-L-methionine-dependent 2'-O-ribose methyltransferase that catalyzes the formation of 2'-O-methylguanosine at position 1145 (Gm1145) in the 16S mitochondrial large subunit ribosomal RNA (mtLSU rRNA), a universally conserved modification in the peptidyl transferase domain of the mtLSU rRNA.</text>
</comment>
<evidence type="ECO:0000313" key="17">
    <source>
        <dbReference type="Proteomes" id="UP000007648"/>
    </source>
</evidence>
<dbReference type="InterPro" id="IPR029064">
    <property type="entry name" value="Ribosomal_eL30-like_sf"/>
</dbReference>
<name>A0A7N4PE00_SARHA</name>
<dbReference type="CTD" id="79922"/>
<accession>A0A7N4PE00</accession>